<gene>
    <name evidence="2" type="ORF">V4F39_14975</name>
</gene>
<dbReference type="Pfam" id="PF04993">
    <property type="entry name" value="TfoX_N"/>
    <property type="match status" value="1"/>
</dbReference>
<evidence type="ECO:0000313" key="2">
    <source>
        <dbReference type="EMBL" id="MEF7615223.1"/>
    </source>
</evidence>
<proteinExistence type="predicted"/>
<dbReference type="InterPro" id="IPR007076">
    <property type="entry name" value="TfoX_N"/>
</dbReference>
<accession>A0AAW9Q5F1</accession>
<dbReference type="InterPro" id="IPR047525">
    <property type="entry name" value="TfoX-like"/>
</dbReference>
<dbReference type="SUPFAM" id="SSF159894">
    <property type="entry name" value="YgaC/TfoX-N like"/>
    <property type="match status" value="1"/>
</dbReference>
<feature type="domain" description="TfoX N-terminal" evidence="1">
    <location>
        <begin position="16"/>
        <end position="109"/>
    </location>
</feature>
<dbReference type="RefSeq" id="WP_332290376.1">
    <property type="nucleotide sequence ID" value="NZ_JAZIBG010000028.1"/>
</dbReference>
<sequence length="119" mass="13335">MRATAPADPIVAHCLELLAPLGDARARRMFGGHGIYLDGHFIAIVAWERLYLKANEATQARFREAGCEPFTYEAKGDRRVTMNYWTAPAEAMESPALMQPWARLALQAALAAPRPRQRR</sequence>
<dbReference type="PANTHER" id="PTHR36121:SF1">
    <property type="entry name" value="PROTEIN SXY"/>
    <property type="match status" value="1"/>
</dbReference>
<dbReference type="PANTHER" id="PTHR36121">
    <property type="entry name" value="PROTEIN SXY"/>
    <property type="match status" value="1"/>
</dbReference>
<reference evidence="2 3" key="1">
    <citation type="submission" date="2024-02" db="EMBL/GenBank/DDBJ databases">
        <title>Genome sequence of Aquincola sp. MAHUQ-54.</title>
        <authorList>
            <person name="Huq M.A."/>
        </authorList>
    </citation>
    <scope>NUCLEOTIDE SEQUENCE [LARGE SCALE GENOMIC DNA]</scope>
    <source>
        <strain evidence="2 3">MAHUQ-54</strain>
    </source>
</reference>
<name>A0AAW9Q5F1_9BURK</name>
<dbReference type="AlphaFoldDB" id="A0AAW9Q5F1"/>
<keyword evidence="3" id="KW-1185">Reference proteome</keyword>
<protein>
    <submittedName>
        <fullName evidence="2">TfoX/Sxy family protein</fullName>
    </submittedName>
</protein>
<dbReference type="Proteomes" id="UP001336250">
    <property type="component" value="Unassembled WGS sequence"/>
</dbReference>
<organism evidence="2 3">
    <name type="scientific">Aquincola agrisoli</name>
    <dbReference type="NCBI Taxonomy" id="3119538"/>
    <lineage>
        <taxon>Bacteria</taxon>
        <taxon>Pseudomonadati</taxon>
        <taxon>Pseudomonadota</taxon>
        <taxon>Betaproteobacteria</taxon>
        <taxon>Burkholderiales</taxon>
        <taxon>Sphaerotilaceae</taxon>
        <taxon>Aquincola</taxon>
    </lineage>
</organism>
<dbReference type="Gene3D" id="3.30.1460.30">
    <property type="entry name" value="YgaC/TfoX-N like chaperone"/>
    <property type="match status" value="1"/>
</dbReference>
<comment type="caution">
    <text evidence="2">The sequence shown here is derived from an EMBL/GenBank/DDBJ whole genome shotgun (WGS) entry which is preliminary data.</text>
</comment>
<evidence type="ECO:0000313" key="3">
    <source>
        <dbReference type="Proteomes" id="UP001336250"/>
    </source>
</evidence>
<evidence type="ECO:0000259" key="1">
    <source>
        <dbReference type="Pfam" id="PF04993"/>
    </source>
</evidence>
<dbReference type="EMBL" id="JAZIBG010000028">
    <property type="protein sequence ID" value="MEF7615223.1"/>
    <property type="molecule type" value="Genomic_DNA"/>
</dbReference>